<dbReference type="InterPro" id="IPR021958">
    <property type="entry name" value="DUF3575"/>
</dbReference>
<evidence type="ECO:0000313" key="2">
    <source>
        <dbReference type="Proteomes" id="UP000006008"/>
    </source>
</evidence>
<dbReference type="Pfam" id="PF12099">
    <property type="entry name" value="DUF3575"/>
    <property type="match status" value="1"/>
</dbReference>
<gene>
    <name evidence="1" type="ORF">HMPREF9450_01556</name>
</gene>
<evidence type="ECO:0000313" key="1">
    <source>
        <dbReference type="EMBL" id="EHB91507.1"/>
    </source>
</evidence>
<dbReference type="Proteomes" id="UP000006008">
    <property type="component" value="Unassembled WGS sequence"/>
</dbReference>
<dbReference type="HOGENOM" id="CLU_085002_2_0_10"/>
<comment type="caution">
    <text evidence="1">The sequence shown here is derived from an EMBL/GenBank/DDBJ whole genome shotgun (WGS) entry which is preliminary data.</text>
</comment>
<dbReference type="STRING" id="742725.HMPREF9450_01556"/>
<proteinExistence type="predicted"/>
<dbReference type="SUPFAM" id="SSF103515">
    <property type="entry name" value="Autotransporter"/>
    <property type="match status" value="1"/>
</dbReference>
<evidence type="ECO:0008006" key="3">
    <source>
        <dbReference type="Google" id="ProtNLM"/>
    </source>
</evidence>
<dbReference type="EMBL" id="ADLD01000013">
    <property type="protein sequence ID" value="EHB91507.1"/>
    <property type="molecule type" value="Genomic_DNA"/>
</dbReference>
<accession>G5HA91</accession>
<dbReference type="AlphaFoldDB" id="G5HA91"/>
<name>G5HA91_9BACT</name>
<dbReference type="InterPro" id="IPR036709">
    <property type="entry name" value="Autotransporte_beta_dom_sf"/>
</dbReference>
<dbReference type="eggNOG" id="COG2885">
    <property type="taxonomic scope" value="Bacteria"/>
</dbReference>
<protein>
    <recommendedName>
        <fullName evidence="3">DUF3575 domain-containing protein</fullName>
    </recommendedName>
</protein>
<sequence>MLGLVLVLAAPAVKAQAIKTNVPLLLVGTPNVGMEFTVSQQFTTNLDILWMPYMFKKHEEVLRALVGSADLRYYVKPRYYYTNNMYDGFYLGPYVEAGNFNIGFWRGEERESYRYKGWGISAGLSLGYKFYLSKRFRLDLNLGLGYAHLQYDKYQLGGEWADYPLELKDTRAWFGPTKFGVHLVYNLFR</sequence>
<dbReference type="Gene3D" id="2.40.128.130">
    <property type="entry name" value="Autotransporter beta-domain"/>
    <property type="match status" value="1"/>
</dbReference>
<keyword evidence="2" id="KW-1185">Reference proteome</keyword>
<reference evidence="1 2" key="1">
    <citation type="submission" date="2011-08" db="EMBL/GenBank/DDBJ databases">
        <title>The Genome Sequence of Alistipes indistinctus YIT 12060.</title>
        <authorList>
            <consortium name="The Broad Institute Genome Sequencing Platform"/>
            <person name="Earl A."/>
            <person name="Ward D."/>
            <person name="Feldgarden M."/>
            <person name="Gevers D."/>
            <person name="Morotomi M."/>
            <person name="Young S.K."/>
            <person name="Zeng Q."/>
            <person name="Gargeya S."/>
            <person name="Fitzgerald M."/>
            <person name="Haas B."/>
            <person name="Abouelleil A."/>
            <person name="Alvarado L."/>
            <person name="Arachchi H.M."/>
            <person name="Berlin A."/>
            <person name="Brown A."/>
            <person name="Chapman S.B."/>
            <person name="Chen Z."/>
            <person name="Dunbar C."/>
            <person name="Freedman E."/>
            <person name="Gearin G."/>
            <person name="Gellesch M."/>
            <person name="Goldberg J."/>
            <person name="Griggs A."/>
            <person name="Gujja S."/>
            <person name="Heiman D."/>
            <person name="Howarth C."/>
            <person name="Larson L."/>
            <person name="Lui A."/>
            <person name="MacDonald P.J.P."/>
            <person name="Montmayeur A."/>
            <person name="Murphy C."/>
            <person name="Neiman D."/>
            <person name="Pearson M."/>
            <person name="Priest M."/>
            <person name="Roberts A."/>
            <person name="Saif S."/>
            <person name="Shea T."/>
            <person name="Shenoy N."/>
            <person name="Sisk P."/>
            <person name="Stolte C."/>
            <person name="Sykes S."/>
            <person name="Wortman J."/>
            <person name="Nusbaum C."/>
            <person name="Birren B."/>
        </authorList>
    </citation>
    <scope>NUCLEOTIDE SEQUENCE [LARGE SCALE GENOMIC DNA]</scope>
    <source>
        <strain evidence="1 2">YIT 12060</strain>
    </source>
</reference>
<organism evidence="1 2">
    <name type="scientific">Alistipes indistinctus YIT 12060</name>
    <dbReference type="NCBI Taxonomy" id="742725"/>
    <lineage>
        <taxon>Bacteria</taxon>
        <taxon>Pseudomonadati</taxon>
        <taxon>Bacteroidota</taxon>
        <taxon>Bacteroidia</taxon>
        <taxon>Bacteroidales</taxon>
        <taxon>Rikenellaceae</taxon>
        <taxon>Alistipes</taxon>
    </lineage>
</organism>
<dbReference type="PATRIC" id="fig|742725.3.peg.1649"/>